<dbReference type="GO" id="GO:0000981">
    <property type="term" value="F:DNA-binding transcription factor activity, RNA polymerase II-specific"/>
    <property type="evidence" value="ECO:0007669"/>
    <property type="project" value="InterPro"/>
</dbReference>
<accession>A0A9P9DXL6</accession>
<gene>
    <name evidence="5" type="ORF">B0J11DRAFT_526802</name>
</gene>
<proteinExistence type="predicted"/>
<dbReference type="SUPFAM" id="SSF57701">
    <property type="entry name" value="Zn2/Cys6 DNA-binding domain"/>
    <property type="match status" value="1"/>
</dbReference>
<evidence type="ECO:0000313" key="5">
    <source>
        <dbReference type="EMBL" id="KAH7126937.1"/>
    </source>
</evidence>
<evidence type="ECO:0000256" key="3">
    <source>
        <dbReference type="SAM" id="MobiDB-lite"/>
    </source>
</evidence>
<dbReference type="Gene3D" id="4.10.240.10">
    <property type="entry name" value="Zn(2)-C6 fungal-type DNA-binding domain"/>
    <property type="match status" value="1"/>
</dbReference>
<evidence type="ECO:0000313" key="6">
    <source>
        <dbReference type="Proteomes" id="UP000700596"/>
    </source>
</evidence>
<feature type="domain" description="Zn(2)-C6 fungal-type" evidence="4">
    <location>
        <begin position="7"/>
        <end position="38"/>
    </location>
</feature>
<feature type="compositionally biased region" description="Polar residues" evidence="3">
    <location>
        <begin position="58"/>
        <end position="81"/>
    </location>
</feature>
<organism evidence="5 6">
    <name type="scientific">Dendryphion nanum</name>
    <dbReference type="NCBI Taxonomy" id="256645"/>
    <lineage>
        <taxon>Eukaryota</taxon>
        <taxon>Fungi</taxon>
        <taxon>Dikarya</taxon>
        <taxon>Ascomycota</taxon>
        <taxon>Pezizomycotina</taxon>
        <taxon>Dothideomycetes</taxon>
        <taxon>Pleosporomycetidae</taxon>
        <taxon>Pleosporales</taxon>
        <taxon>Torulaceae</taxon>
        <taxon>Dendryphion</taxon>
    </lineage>
</organism>
<dbReference type="PROSITE" id="PS00463">
    <property type="entry name" value="ZN2_CY6_FUNGAL_1"/>
    <property type="match status" value="1"/>
</dbReference>
<dbReference type="EMBL" id="JAGMWT010000006">
    <property type="protein sequence ID" value="KAH7126937.1"/>
    <property type="molecule type" value="Genomic_DNA"/>
</dbReference>
<dbReference type="Pfam" id="PF00172">
    <property type="entry name" value="Zn_clus"/>
    <property type="match status" value="1"/>
</dbReference>
<feature type="region of interest" description="Disordered" evidence="3">
    <location>
        <begin position="46"/>
        <end position="85"/>
    </location>
</feature>
<sequence>MPKARLTCTRCSQRRQRCDRETPCSRCIKNNEPHLCTTEWREGYNPNVHRKYPRKSTPPGSQHGPSQLSPAISAHDSTLPQQDGIVWPNTPTSFQDMPTHFRSQGQQTYSNVRIGNPQEPTPSSNNLDFITFGRSDYSDISIGSLLASKDAFLKSKMVRDNQGHFSATKQVDGDGHSGGFSSHARAVEVFNLQSMLPAKESMLKMVDYHELYMAYWAGGIYHGPTFRKALLSNYGESQELDLQTIDWRWTALLFSILSASVIGSPEVTSTSWGYSVDDKRRLAKQWANATIACLHLGEYASNYHNYSIQAVINIHASEHLIGASKEWAVYQSAAITIARGLALHRIPSHPEDGKTNLNAEQKDALIQREIGRRIWTALSAQDWLCSTSQGMYSIQKRHCTTTRPGNYDENTFEPIIDGSPTPTQIGNYVYDVAYLLISYHDEMLDSPDITTKYQVVLKYDSKMRRLVDEIPACLSPRTPYNPAWPRWAGWARRLHQASWAHKIIMIHQAFLHKSFKSPQYTYSRWACATAAKVIIEQMSREREPDEPQWWVEQAFIVTSGICLALDIFHRSETDVEIRDYLTWIEKTIKLLEQWPNSSIATHGVRLLTSLVHEFNKKINSASKSSHQNSLGSAAGLSFPENIAPASLARAAGEAEAAEEAASVSDPQPPEGWPVAGIDVEMFGFEDIMDNLPVEAGLDNNMFFESMLSLANSQFF</sequence>
<name>A0A9P9DXL6_9PLEO</name>
<comment type="subcellular location">
    <subcellularLocation>
        <location evidence="1">Nucleus</location>
    </subcellularLocation>
</comment>
<evidence type="ECO:0000256" key="2">
    <source>
        <dbReference type="ARBA" id="ARBA00023242"/>
    </source>
</evidence>
<dbReference type="OrthoDB" id="410267at2759"/>
<dbReference type="PANTHER" id="PTHR31001:SF90">
    <property type="entry name" value="CENTROMERE DNA-BINDING PROTEIN COMPLEX CBF3 SUBUNIT B"/>
    <property type="match status" value="1"/>
</dbReference>
<dbReference type="PANTHER" id="PTHR31001">
    <property type="entry name" value="UNCHARACTERIZED TRANSCRIPTIONAL REGULATORY PROTEIN"/>
    <property type="match status" value="1"/>
</dbReference>
<dbReference type="CDD" id="cd00067">
    <property type="entry name" value="GAL4"/>
    <property type="match status" value="1"/>
</dbReference>
<dbReference type="GO" id="GO:0008270">
    <property type="term" value="F:zinc ion binding"/>
    <property type="evidence" value="ECO:0007669"/>
    <property type="project" value="InterPro"/>
</dbReference>
<reference evidence="5" key="1">
    <citation type="journal article" date="2021" name="Nat. Commun.">
        <title>Genetic determinants of endophytism in the Arabidopsis root mycobiome.</title>
        <authorList>
            <person name="Mesny F."/>
            <person name="Miyauchi S."/>
            <person name="Thiergart T."/>
            <person name="Pickel B."/>
            <person name="Atanasova L."/>
            <person name="Karlsson M."/>
            <person name="Huettel B."/>
            <person name="Barry K.W."/>
            <person name="Haridas S."/>
            <person name="Chen C."/>
            <person name="Bauer D."/>
            <person name="Andreopoulos W."/>
            <person name="Pangilinan J."/>
            <person name="LaButti K."/>
            <person name="Riley R."/>
            <person name="Lipzen A."/>
            <person name="Clum A."/>
            <person name="Drula E."/>
            <person name="Henrissat B."/>
            <person name="Kohler A."/>
            <person name="Grigoriev I.V."/>
            <person name="Martin F.M."/>
            <person name="Hacquard S."/>
        </authorList>
    </citation>
    <scope>NUCLEOTIDE SEQUENCE</scope>
    <source>
        <strain evidence="5">MPI-CAGE-CH-0243</strain>
    </source>
</reference>
<comment type="caution">
    <text evidence="5">The sequence shown here is derived from an EMBL/GenBank/DDBJ whole genome shotgun (WGS) entry which is preliminary data.</text>
</comment>
<evidence type="ECO:0000256" key="1">
    <source>
        <dbReference type="ARBA" id="ARBA00004123"/>
    </source>
</evidence>
<keyword evidence="6" id="KW-1185">Reference proteome</keyword>
<dbReference type="InterPro" id="IPR001138">
    <property type="entry name" value="Zn2Cys6_DnaBD"/>
</dbReference>
<dbReference type="AlphaFoldDB" id="A0A9P9DXL6"/>
<dbReference type="PROSITE" id="PS50048">
    <property type="entry name" value="ZN2_CY6_FUNGAL_2"/>
    <property type="match status" value="1"/>
</dbReference>
<dbReference type="InterPro" id="IPR050613">
    <property type="entry name" value="Sec_Metabolite_Reg"/>
</dbReference>
<protein>
    <recommendedName>
        <fullName evidence="4">Zn(2)-C6 fungal-type domain-containing protein</fullName>
    </recommendedName>
</protein>
<dbReference type="Proteomes" id="UP000700596">
    <property type="component" value="Unassembled WGS sequence"/>
</dbReference>
<evidence type="ECO:0000259" key="4">
    <source>
        <dbReference type="PROSITE" id="PS50048"/>
    </source>
</evidence>
<dbReference type="GO" id="GO:0005634">
    <property type="term" value="C:nucleus"/>
    <property type="evidence" value="ECO:0007669"/>
    <property type="project" value="UniProtKB-SubCell"/>
</dbReference>
<dbReference type="InterPro" id="IPR036864">
    <property type="entry name" value="Zn2-C6_fun-type_DNA-bd_sf"/>
</dbReference>
<dbReference type="CDD" id="cd12148">
    <property type="entry name" value="fungal_TF_MHR"/>
    <property type="match status" value="1"/>
</dbReference>
<keyword evidence="2" id="KW-0539">Nucleus</keyword>
<dbReference type="SMART" id="SM00066">
    <property type="entry name" value="GAL4"/>
    <property type="match status" value="1"/>
</dbReference>